<evidence type="ECO:0000256" key="2">
    <source>
        <dbReference type="SAM" id="MobiDB-lite"/>
    </source>
</evidence>
<evidence type="ECO:0000259" key="3">
    <source>
        <dbReference type="PROSITE" id="PS51029"/>
    </source>
</evidence>
<dbReference type="Pfam" id="PF10545">
    <property type="entry name" value="MADF_DNA_bdg"/>
    <property type="match status" value="1"/>
</dbReference>
<evidence type="ECO:0000313" key="5">
    <source>
        <dbReference type="EMBL" id="KAJ8371606.1"/>
    </source>
</evidence>
<evidence type="ECO:0000256" key="1">
    <source>
        <dbReference type="PROSITE-ProRule" id="PRU00371"/>
    </source>
</evidence>
<feature type="region of interest" description="Disordered" evidence="2">
    <location>
        <begin position="118"/>
        <end position="189"/>
    </location>
</feature>
<dbReference type="GO" id="GO:0005667">
    <property type="term" value="C:transcription regulator complex"/>
    <property type="evidence" value="ECO:0007669"/>
    <property type="project" value="TreeGrafter"/>
</dbReference>
<sequence length="258" mass="29494">MSCSFYVPRENQHKTESLFLVPTLQHGGETDNSDLRYPHTIQCFPARVQGQKKKNDAWTAVAAVVCFPVDVCRKKWKSLRTTYRREMNKEKTKKRSGAGAVVQRPWRYTEVMSFLHPFIQERETSGNMEDDEGEEENRQESPEAVLEREGESQTPGTTSEREGSQRELREDIPVVAGPCTPTQVPAKKRKVAEKSMSPFERHLIEAINATGAQEDDEDMHFLKSMLPSIKRLSGPRRAALKITFLQLMFEAEYSQADD</sequence>
<dbReference type="GO" id="GO:0005634">
    <property type="term" value="C:nucleus"/>
    <property type="evidence" value="ECO:0007669"/>
    <property type="project" value="UniProtKB-SubCell"/>
</dbReference>
<dbReference type="InterPro" id="IPR039353">
    <property type="entry name" value="TF_Adf1"/>
</dbReference>
<dbReference type="EMBL" id="JAINUG010000441">
    <property type="protein sequence ID" value="KAJ8371606.1"/>
    <property type="molecule type" value="Genomic_DNA"/>
</dbReference>
<proteinExistence type="predicted"/>
<protein>
    <recommendedName>
        <fullName evidence="7">BESS domain-containing protein</fullName>
    </recommendedName>
</protein>
<feature type="domain" description="BESS" evidence="4">
    <location>
        <begin position="215"/>
        <end position="254"/>
    </location>
</feature>
<evidence type="ECO:0000313" key="6">
    <source>
        <dbReference type="Proteomes" id="UP001221898"/>
    </source>
</evidence>
<dbReference type="Pfam" id="PF02944">
    <property type="entry name" value="BESS"/>
    <property type="match status" value="1"/>
</dbReference>
<evidence type="ECO:0000259" key="4">
    <source>
        <dbReference type="PROSITE" id="PS51031"/>
    </source>
</evidence>
<dbReference type="SMART" id="SM00595">
    <property type="entry name" value="MADF"/>
    <property type="match status" value="1"/>
</dbReference>
<dbReference type="PROSITE" id="PS51031">
    <property type="entry name" value="BESS"/>
    <property type="match status" value="1"/>
</dbReference>
<dbReference type="PROSITE" id="PS51029">
    <property type="entry name" value="MADF"/>
    <property type="match status" value="1"/>
</dbReference>
<dbReference type="Proteomes" id="UP001221898">
    <property type="component" value="Unassembled WGS sequence"/>
</dbReference>
<keyword evidence="6" id="KW-1185">Reference proteome</keyword>
<dbReference type="InterPro" id="IPR004210">
    <property type="entry name" value="BESS_motif"/>
</dbReference>
<comment type="subcellular location">
    <subcellularLocation>
        <location evidence="1">Nucleus</location>
    </subcellularLocation>
</comment>
<dbReference type="GO" id="GO:0003677">
    <property type="term" value="F:DNA binding"/>
    <property type="evidence" value="ECO:0007669"/>
    <property type="project" value="InterPro"/>
</dbReference>
<dbReference type="AlphaFoldDB" id="A0AAD7RAL9"/>
<reference evidence="5" key="1">
    <citation type="journal article" date="2023" name="Science">
        <title>Genome structures resolve the early diversification of teleost fishes.</title>
        <authorList>
            <person name="Parey E."/>
            <person name="Louis A."/>
            <person name="Montfort J."/>
            <person name="Bouchez O."/>
            <person name="Roques C."/>
            <person name="Iampietro C."/>
            <person name="Lluch J."/>
            <person name="Castinel A."/>
            <person name="Donnadieu C."/>
            <person name="Desvignes T."/>
            <person name="Floi Bucao C."/>
            <person name="Jouanno E."/>
            <person name="Wen M."/>
            <person name="Mejri S."/>
            <person name="Dirks R."/>
            <person name="Jansen H."/>
            <person name="Henkel C."/>
            <person name="Chen W.J."/>
            <person name="Zahm M."/>
            <person name="Cabau C."/>
            <person name="Klopp C."/>
            <person name="Thompson A.W."/>
            <person name="Robinson-Rechavi M."/>
            <person name="Braasch I."/>
            <person name="Lecointre G."/>
            <person name="Bobe J."/>
            <person name="Postlethwait J.H."/>
            <person name="Berthelot C."/>
            <person name="Roest Crollius H."/>
            <person name="Guiguen Y."/>
        </authorList>
    </citation>
    <scope>NUCLEOTIDE SEQUENCE</scope>
    <source>
        <strain evidence="5">NC1722</strain>
    </source>
</reference>
<accession>A0AAD7RAL9</accession>
<dbReference type="PANTHER" id="PTHR12243">
    <property type="entry name" value="MADF DOMAIN TRANSCRIPTION FACTOR"/>
    <property type="match status" value="1"/>
</dbReference>
<feature type="compositionally biased region" description="Basic and acidic residues" evidence="2">
    <location>
        <begin position="159"/>
        <end position="172"/>
    </location>
</feature>
<evidence type="ECO:0008006" key="7">
    <source>
        <dbReference type="Google" id="ProtNLM"/>
    </source>
</evidence>
<organism evidence="5 6">
    <name type="scientific">Aldrovandia affinis</name>
    <dbReference type="NCBI Taxonomy" id="143900"/>
    <lineage>
        <taxon>Eukaryota</taxon>
        <taxon>Metazoa</taxon>
        <taxon>Chordata</taxon>
        <taxon>Craniata</taxon>
        <taxon>Vertebrata</taxon>
        <taxon>Euteleostomi</taxon>
        <taxon>Actinopterygii</taxon>
        <taxon>Neopterygii</taxon>
        <taxon>Teleostei</taxon>
        <taxon>Notacanthiformes</taxon>
        <taxon>Halosauridae</taxon>
        <taxon>Aldrovandia</taxon>
    </lineage>
</organism>
<feature type="domain" description="MADF" evidence="3">
    <location>
        <begin position="19"/>
        <end position="120"/>
    </location>
</feature>
<comment type="caution">
    <text evidence="5">The sequence shown here is derived from an EMBL/GenBank/DDBJ whole genome shotgun (WGS) entry which is preliminary data.</text>
</comment>
<keyword evidence="1" id="KW-0539">Nucleus</keyword>
<name>A0AAD7RAL9_9TELE</name>
<dbReference type="GO" id="GO:0006357">
    <property type="term" value="P:regulation of transcription by RNA polymerase II"/>
    <property type="evidence" value="ECO:0007669"/>
    <property type="project" value="TreeGrafter"/>
</dbReference>
<dbReference type="PANTHER" id="PTHR12243:SF48">
    <property type="entry name" value="MADF DOMAIN-CONTAINING PROTEIN"/>
    <property type="match status" value="1"/>
</dbReference>
<dbReference type="InterPro" id="IPR006578">
    <property type="entry name" value="MADF-dom"/>
</dbReference>
<gene>
    <name evidence="5" type="ORF">AAFF_G00306710</name>
</gene>
<feature type="compositionally biased region" description="Basic and acidic residues" evidence="2">
    <location>
        <begin position="136"/>
        <end position="151"/>
    </location>
</feature>